<gene>
    <name evidence="18" type="ORF">CC1G_01542</name>
</gene>
<dbReference type="Pfam" id="PF00732">
    <property type="entry name" value="GMC_oxred_N"/>
    <property type="match status" value="1"/>
</dbReference>
<comment type="cofactor">
    <cofactor evidence="1 15">
        <name>FAD</name>
        <dbReference type="ChEBI" id="CHEBI:57692"/>
    </cofactor>
</comment>
<evidence type="ECO:0000256" key="9">
    <source>
        <dbReference type="ARBA" id="ARBA00024699"/>
    </source>
</evidence>
<evidence type="ECO:0000256" key="15">
    <source>
        <dbReference type="PIRSR" id="PIRSR000137-2"/>
    </source>
</evidence>
<dbReference type="InParanoid" id="A8NHZ3"/>
<dbReference type="SUPFAM" id="SSF51905">
    <property type="entry name" value="FAD/NAD(P)-binding domain"/>
    <property type="match status" value="1"/>
</dbReference>
<comment type="function">
    <text evidence="9">Catalyzes the single-oxidation or sequential double oxidation reaction of carbohydrates primarily at carbon-2 and/or carbon-3 with the concomitant reduction of the flavin. The enzyme exhibits a broad sugar substrate specificity, oxidizing different aldopyranoses to the corresponding C-1, C-2, C-3 or C-1,2, C-2,3 and C-3,4 (di)dehydro sugars with substrate-specific regioselectivity. Accepts only a narrow range of electron acceptors such as substituted benzoquinones and complexed metal ions and reacts extremely slowly with O(2) as acceptor. May play a role in the natural recycling of plant matter by oxidizing all major monosaccharides in lignocellulose and by reducing quinone compounds or reactive radical species generated during lignin depolymerization.</text>
</comment>
<reference evidence="18 19" key="1">
    <citation type="journal article" date="2010" name="Proc. Natl. Acad. Sci. U.S.A.">
        <title>Insights into evolution of multicellular fungi from the assembled chromosomes of the mushroom Coprinopsis cinerea (Coprinus cinereus).</title>
        <authorList>
            <person name="Stajich J.E."/>
            <person name="Wilke S.K."/>
            <person name="Ahren D."/>
            <person name="Au C.H."/>
            <person name="Birren B.W."/>
            <person name="Borodovsky M."/>
            <person name="Burns C."/>
            <person name="Canback B."/>
            <person name="Casselton L.A."/>
            <person name="Cheng C.K."/>
            <person name="Deng J."/>
            <person name="Dietrich F.S."/>
            <person name="Fargo D.C."/>
            <person name="Farman M.L."/>
            <person name="Gathman A.C."/>
            <person name="Goldberg J."/>
            <person name="Guigo R."/>
            <person name="Hoegger P.J."/>
            <person name="Hooker J.B."/>
            <person name="Huggins A."/>
            <person name="James T.Y."/>
            <person name="Kamada T."/>
            <person name="Kilaru S."/>
            <person name="Kodira C."/>
            <person name="Kues U."/>
            <person name="Kupfer D."/>
            <person name="Kwan H.S."/>
            <person name="Lomsadze A."/>
            <person name="Li W."/>
            <person name="Lilly W.W."/>
            <person name="Ma L.J."/>
            <person name="Mackey A.J."/>
            <person name="Manning G."/>
            <person name="Martin F."/>
            <person name="Muraguchi H."/>
            <person name="Natvig D.O."/>
            <person name="Palmerini H."/>
            <person name="Ramesh M.A."/>
            <person name="Rehmeyer C.J."/>
            <person name="Roe B.A."/>
            <person name="Shenoy N."/>
            <person name="Stanke M."/>
            <person name="Ter-Hovhannisyan V."/>
            <person name="Tunlid A."/>
            <person name="Velagapudi R."/>
            <person name="Vision T.J."/>
            <person name="Zeng Q."/>
            <person name="Zolan M.E."/>
            <person name="Pukkila P.J."/>
        </authorList>
    </citation>
    <scope>NUCLEOTIDE SEQUENCE [LARGE SCALE GENOMIC DNA]</scope>
    <source>
        <strain evidence="19">Okayama-7 / 130 / ATCC MYA-4618 / FGSC 9003</strain>
    </source>
</reference>
<dbReference type="PANTHER" id="PTHR11552:SF147">
    <property type="entry name" value="CHOLINE DEHYDROGENASE, MITOCHONDRIAL"/>
    <property type="match status" value="1"/>
</dbReference>
<dbReference type="PANTHER" id="PTHR11552">
    <property type="entry name" value="GLUCOSE-METHANOL-CHOLINE GMC OXIDOREDUCTASE"/>
    <property type="match status" value="1"/>
</dbReference>
<dbReference type="EC" id="1.1.99.29" evidence="5"/>
<dbReference type="Proteomes" id="UP000001861">
    <property type="component" value="Unassembled WGS sequence"/>
</dbReference>
<evidence type="ECO:0000256" key="14">
    <source>
        <dbReference type="ARBA" id="ARBA00034059"/>
    </source>
</evidence>
<dbReference type="OMA" id="WEQSTIK"/>
<evidence type="ECO:0000313" key="19">
    <source>
        <dbReference type="Proteomes" id="UP000001861"/>
    </source>
</evidence>
<comment type="subcellular location">
    <subcellularLocation>
        <location evidence="2">Secreted</location>
    </subcellularLocation>
</comment>
<feature type="signal peptide" evidence="16">
    <location>
        <begin position="1"/>
        <end position="19"/>
    </location>
</feature>
<dbReference type="InterPro" id="IPR012132">
    <property type="entry name" value="GMC_OxRdtase"/>
</dbReference>
<evidence type="ECO:0000259" key="17">
    <source>
        <dbReference type="PROSITE" id="PS00624"/>
    </source>
</evidence>
<comment type="catalytic activity">
    <reaction evidence="11">
        <text>pyranose + acceptor = pyranos-2,3-diulose + reduced acceptor.</text>
        <dbReference type="EC" id="1.1.99.29"/>
    </reaction>
</comment>
<dbReference type="GO" id="GO:0033718">
    <property type="term" value="F:pyranose dehydrogenase (acceptor) activity"/>
    <property type="evidence" value="ECO:0007669"/>
    <property type="project" value="UniProtKB-EC"/>
</dbReference>
<dbReference type="Gene3D" id="3.50.50.60">
    <property type="entry name" value="FAD/NAD(P)-binding domain"/>
    <property type="match status" value="1"/>
</dbReference>
<evidence type="ECO:0000256" key="13">
    <source>
        <dbReference type="ARBA" id="ARBA00034050"/>
    </source>
</evidence>
<evidence type="ECO:0000256" key="7">
    <source>
        <dbReference type="ARBA" id="ARBA00022630"/>
    </source>
</evidence>
<protein>
    <recommendedName>
        <fullName evidence="5">pyranose dehydrogenase (acceptor)</fullName>
        <ecNumber evidence="5">1.1.99.29</ecNumber>
    </recommendedName>
</protein>
<dbReference type="OrthoDB" id="269227at2759"/>
<comment type="caution">
    <text evidence="18">The sequence shown here is derived from an EMBL/GenBank/DDBJ whole genome shotgun (WGS) entry which is preliminary data.</text>
</comment>
<evidence type="ECO:0000256" key="8">
    <source>
        <dbReference type="ARBA" id="ARBA00022827"/>
    </source>
</evidence>
<evidence type="ECO:0000256" key="10">
    <source>
        <dbReference type="ARBA" id="ARBA00033986"/>
    </source>
</evidence>
<dbReference type="InterPro" id="IPR000172">
    <property type="entry name" value="GMC_OxRdtase_N"/>
</dbReference>
<comment type="catalytic activity">
    <reaction evidence="12">
        <text>pyranose + acceptor = pyranos-3-ulose + reduced acceptor.</text>
        <dbReference type="EC" id="1.1.99.29"/>
    </reaction>
</comment>
<evidence type="ECO:0000256" key="3">
    <source>
        <dbReference type="ARBA" id="ARBA00010790"/>
    </source>
</evidence>
<dbReference type="EMBL" id="AACS02000010">
    <property type="protein sequence ID" value="EAU87895.1"/>
    <property type="molecule type" value="Genomic_DNA"/>
</dbReference>
<dbReference type="InterPro" id="IPR007867">
    <property type="entry name" value="GMC_OxRtase_C"/>
</dbReference>
<keyword evidence="8 15" id="KW-0274">FAD</keyword>
<comment type="catalytic activity">
    <reaction evidence="14">
        <text>a pyranoside + acceptor = a pyranosid-3,4-diulose + reduced acceptor.</text>
        <dbReference type="EC" id="1.1.99.29"/>
    </reaction>
</comment>
<feature type="domain" description="Glucose-methanol-choline oxidoreductase N-terminal" evidence="17">
    <location>
        <begin position="303"/>
        <end position="317"/>
    </location>
</feature>
<dbReference type="VEuPathDB" id="FungiDB:CC1G_01542"/>
<name>A8NHZ3_COPC7</name>
<dbReference type="Pfam" id="PF05199">
    <property type="entry name" value="GMC_oxred_C"/>
    <property type="match status" value="1"/>
</dbReference>
<dbReference type="GO" id="GO:0005576">
    <property type="term" value="C:extracellular region"/>
    <property type="evidence" value="ECO:0007669"/>
    <property type="project" value="UniProtKB-SubCell"/>
</dbReference>
<dbReference type="RefSeq" id="XP_001833865.1">
    <property type="nucleotide sequence ID" value="XM_001833813.1"/>
</dbReference>
<evidence type="ECO:0000256" key="12">
    <source>
        <dbReference type="ARBA" id="ARBA00034029"/>
    </source>
</evidence>
<feature type="chain" id="PRO_5002724630" description="pyranose dehydrogenase (acceptor)" evidence="16">
    <location>
        <begin position="20"/>
        <end position="583"/>
    </location>
</feature>
<dbReference type="PROSITE" id="PS00624">
    <property type="entry name" value="GMC_OXRED_2"/>
    <property type="match status" value="1"/>
</dbReference>
<organism evidence="18 19">
    <name type="scientific">Coprinopsis cinerea (strain Okayama-7 / 130 / ATCC MYA-4618 / FGSC 9003)</name>
    <name type="common">Inky cap fungus</name>
    <name type="synonym">Hormographiella aspergillata</name>
    <dbReference type="NCBI Taxonomy" id="240176"/>
    <lineage>
        <taxon>Eukaryota</taxon>
        <taxon>Fungi</taxon>
        <taxon>Dikarya</taxon>
        <taxon>Basidiomycota</taxon>
        <taxon>Agaricomycotina</taxon>
        <taxon>Agaricomycetes</taxon>
        <taxon>Agaricomycetidae</taxon>
        <taxon>Agaricales</taxon>
        <taxon>Agaricineae</taxon>
        <taxon>Psathyrellaceae</taxon>
        <taxon>Coprinopsis</taxon>
    </lineage>
</organism>
<evidence type="ECO:0000256" key="16">
    <source>
        <dbReference type="SAM" id="SignalP"/>
    </source>
</evidence>
<feature type="binding site" evidence="15">
    <location>
        <position position="113"/>
    </location>
    <ligand>
        <name>FAD</name>
        <dbReference type="ChEBI" id="CHEBI:57692"/>
    </ligand>
</feature>
<dbReference type="InterPro" id="IPR036188">
    <property type="entry name" value="FAD/NAD-bd_sf"/>
</dbReference>
<keyword evidence="6" id="KW-0964">Secreted</keyword>
<evidence type="ECO:0000256" key="11">
    <source>
        <dbReference type="ARBA" id="ARBA00034010"/>
    </source>
</evidence>
<comment type="catalytic activity">
    <reaction evidence="13">
        <text>a pyranoside + acceptor = a pyranosid-3-ulose + reduced acceptor.</text>
        <dbReference type="EC" id="1.1.99.29"/>
    </reaction>
</comment>
<evidence type="ECO:0000256" key="5">
    <source>
        <dbReference type="ARBA" id="ARBA00013177"/>
    </source>
</evidence>
<evidence type="ECO:0000256" key="2">
    <source>
        <dbReference type="ARBA" id="ARBA00004613"/>
    </source>
</evidence>
<evidence type="ECO:0000256" key="1">
    <source>
        <dbReference type="ARBA" id="ARBA00001974"/>
    </source>
</evidence>
<proteinExistence type="inferred from homology"/>
<dbReference type="SUPFAM" id="SSF54373">
    <property type="entry name" value="FAD-linked reductases, C-terminal domain"/>
    <property type="match status" value="1"/>
</dbReference>
<evidence type="ECO:0000256" key="4">
    <source>
        <dbReference type="ARBA" id="ARBA00011245"/>
    </source>
</evidence>
<dbReference type="Gene3D" id="3.30.560.10">
    <property type="entry name" value="Glucose Oxidase, domain 3"/>
    <property type="match status" value="1"/>
</dbReference>
<dbReference type="AlphaFoldDB" id="A8NHZ3"/>
<keyword evidence="16" id="KW-0732">Signal</keyword>
<dbReference type="GO" id="GO:0050660">
    <property type="term" value="F:flavin adenine dinucleotide binding"/>
    <property type="evidence" value="ECO:0007669"/>
    <property type="project" value="InterPro"/>
</dbReference>
<dbReference type="PIRSF" id="PIRSF000137">
    <property type="entry name" value="Alcohol_oxidase"/>
    <property type="match status" value="1"/>
</dbReference>
<evidence type="ECO:0000256" key="6">
    <source>
        <dbReference type="ARBA" id="ARBA00022525"/>
    </source>
</evidence>
<evidence type="ECO:0000313" key="18">
    <source>
        <dbReference type="EMBL" id="EAU87895.1"/>
    </source>
</evidence>
<accession>A8NHZ3</accession>
<comment type="similarity">
    <text evidence="3">Belongs to the GMC oxidoreductase family.</text>
</comment>
<dbReference type="KEGG" id="cci:CC1G_01542"/>
<dbReference type="eggNOG" id="KOG1238">
    <property type="taxonomic scope" value="Eukaryota"/>
</dbReference>
<sequence>MKLLALSALISLAVHLVEGRVIHDASELPARADYDFIVVGGGTAGSVLASRLSEDRRRSVLLIEAGPDNEGVEELVIPASWMGGIPATYNWNYTTTPQPGFLDRVQPYDRGHVLGGSSALNAMVYTRGASEDYDEWARLTGDSGWRWNNLFPLIKRHEKWVPPAGGRDVSGQYDPNAHGYDGNTQVSLPWSGPNAFDAKAIAAAESSSEHSFNLDGNSGSPLGLTWIQSTIGNGERSSAATAYLSQSVRDRPNLTILTNTYTTRVLPTGLSILKDFRTVEFASRNGGPLRKLTAKKEVILSAGAFGSPQILQNSGIGDRRDLSRVGVRTVHDLPDVGKGLSDHVTSTALWFTTDTSAPPMDPADAMAMWQNNRTGPLTEAVGHQILWARIPESSGIFANHPDPAPSPNTPHLEVALTTYGEVAGAFIVLMTPHSRGTVKIASNNPFDAPIIDPGWLSHEWDVQALTEGIRLVKRFYNEPAWDGYFTAPLTPDPDLTPIAEFHQHIRNTSGATSHASGTAAMSARGARNGVVDPDLKVKGLRGLRVVDASVFPIIPSATTQGPVYFVAERAADLIKRSWMFWPF</sequence>
<comment type="catalytic activity">
    <reaction evidence="10">
        <text>pyranose + acceptor = pyranos-2-ulose + reduced acceptor.</text>
        <dbReference type="EC" id="1.1.99.29"/>
    </reaction>
</comment>
<feature type="binding site" evidence="15">
    <location>
        <begin position="121"/>
        <end position="124"/>
    </location>
    <ligand>
        <name>FAD</name>
        <dbReference type="ChEBI" id="CHEBI:57692"/>
    </ligand>
</feature>
<dbReference type="GeneID" id="6010369"/>
<keyword evidence="19" id="KW-1185">Reference proteome</keyword>
<comment type="subunit">
    <text evidence="4">Monomer.</text>
</comment>
<keyword evidence="7" id="KW-0285">Flavoprotein</keyword>